<dbReference type="GeneID" id="9037091"/>
<name>C5LZP3_PERM5</name>
<protein>
    <submittedName>
        <fullName evidence="1">Uncharacterized protein</fullName>
    </submittedName>
</protein>
<dbReference type="EMBL" id="GG686971">
    <property type="protein sequence ID" value="EEQ97711.1"/>
    <property type="molecule type" value="Genomic_DNA"/>
</dbReference>
<dbReference type="OrthoDB" id="340550at2759"/>
<proteinExistence type="predicted"/>
<feature type="non-terminal residue" evidence="1">
    <location>
        <position position="52"/>
    </location>
</feature>
<gene>
    <name evidence="1" type="ORF">Pmar_PMAR004448</name>
</gene>
<accession>C5LZP3</accession>
<evidence type="ECO:0000313" key="1">
    <source>
        <dbReference type="EMBL" id="EEQ97711.1"/>
    </source>
</evidence>
<dbReference type="AlphaFoldDB" id="C5LZP3"/>
<organism evidence="2">
    <name type="scientific">Perkinsus marinus (strain ATCC 50983 / TXsc)</name>
    <dbReference type="NCBI Taxonomy" id="423536"/>
    <lineage>
        <taxon>Eukaryota</taxon>
        <taxon>Sar</taxon>
        <taxon>Alveolata</taxon>
        <taxon>Perkinsozoa</taxon>
        <taxon>Perkinsea</taxon>
        <taxon>Perkinsida</taxon>
        <taxon>Perkinsidae</taxon>
        <taxon>Perkinsus</taxon>
    </lineage>
</organism>
<keyword evidence="2" id="KW-1185">Reference proteome</keyword>
<dbReference type="RefSeq" id="XP_002764994.1">
    <property type="nucleotide sequence ID" value="XM_002764948.1"/>
</dbReference>
<feature type="non-terminal residue" evidence="1">
    <location>
        <position position="1"/>
    </location>
</feature>
<dbReference type="Proteomes" id="UP000007800">
    <property type="component" value="Unassembled WGS sequence"/>
</dbReference>
<sequence length="52" mass="5835">STFTKSMPDSYVVTDSGNFVPREVARIIHDFENKCHASLDNLVGTWCRSACK</sequence>
<evidence type="ECO:0000313" key="2">
    <source>
        <dbReference type="Proteomes" id="UP000007800"/>
    </source>
</evidence>
<dbReference type="InParanoid" id="C5LZP3"/>
<reference evidence="1 2" key="1">
    <citation type="submission" date="2008-07" db="EMBL/GenBank/DDBJ databases">
        <authorList>
            <person name="El-Sayed N."/>
            <person name="Caler E."/>
            <person name="Inman J."/>
            <person name="Amedeo P."/>
            <person name="Hass B."/>
            <person name="Wortman J."/>
        </authorList>
    </citation>
    <scope>NUCLEOTIDE SEQUENCE [LARGE SCALE GENOMIC DNA]</scope>
    <source>
        <strain evidence="2">ATCC 50983 / TXsc</strain>
    </source>
</reference>